<evidence type="ECO:0000313" key="1">
    <source>
        <dbReference type="EMBL" id="GID46621.1"/>
    </source>
</evidence>
<sequence>MRRAHLSAMPVIDVAVFGIMSLMLPTEVPTLSLGSIQLRPFRQADAGVVMSVTTDPLIP</sequence>
<name>A0ABQ3WK56_9ACTN</name>
<proteinExistence type="predicted"/>
<gene>
    <name evidence="1" type="ORF">Aca07nite_38960</name>
</gene>
<reference evidence="1" key="1">
    <citation type="submission" date="2021-01" db="EMBL/GenBank/DDBJ databases">
        <title>Whole genome shotgun sequence of Actinoplanes capillaceus NBRC 16408.</title>
        <authorList>
            <person name="Komaki H."/>
            <person name="Tamura T."/>
        </authorList>
    </citation>
    <scope>NUCLEOTIDE SEQUENCE [LARGE SCALE GENOMIC DNA]</scope>
    <source>
        <strain evidence="1">NBRC 16408</strain>
    </source>
</reference>
<comment type="caution">
    <text evidence="1">The sequence shown here is derived from an EMBL/GenBank/DDBJ whole genome shotgun (WGS) entry which is preliminary data.</text>
</comment>
<accession>A0ABQ3WK56</accession>
<protein>
    <submittedName>
        <fullName evidence="1">Uncharacterized protein</fullName>
    </submittedName>
</protein>
<dbReference type="EMBL" id="BOMF01000076">
    <property type="protein sequence ID" value="GID46621.1"/>
    <property type="molecule type" value="Genomic_DNA"/>
</dbReference>
<organism evidence="1">
    <name type="scientific">Actinoplanes campanulatus</name>
    <dbReference type="NCBI Taxonomy" id="113559"/>
    <lineage>
        <taxon>Bacteria</taxon>
        <taxon>Bacillati</taxon>
        <taxon>Actinomycetota</taxon>
        <taxon>Actinomycetes</taxon>
        <taxon>Micromonosporales</taxon>
        <taxon>Micromonosporaceae</taxon>
        <taxon>Actinoplanes</taxon>
    </lineage>
</organism>